<proteinExistence type="predicted"/>
<protein>
    <recommendedName>
        <fullName evidence="1">ZSWIM1/3 RNaseH-like domain-containing protein</fullName>
    </recommendedName>
</protein>
<dbReference type="EMBL" id="NBNE01005448">
    <property type="protein sequence ID" value="OWZ03559.1"/>
    <property type="molecule type" value="Genomic_DNA"/>
</dbReference>
<comment type="caution">
    <text evidence="2">The sequence shown here is derived from an EMBL/GenBank/DDBJ whole genome shotgun (WGS) entry which is preliminary data.</text>
</comment>
<keyword evidence="3" id="KW-1185">Reference proteome</keyword>
<dbReference type="Proteomes" id="UP000198211">
    <property type="component" value="Unassembled WGS sequence"/>
</dbReference>
<reference evidence="3" key="1">
    <citation type="submission" date="2017-03" db="EMBL/GenBank/DDBJ databases">
        <title>Phytopthora megakarya and P. palmivora, two closely related causual agents of cacao black pod achieved similar genome size and gene model numbers by different mechanisms.</title>
        <authorList>
            <person name="Ali S."/>
            <person name="Shao J."/>
            <person name="Larry D.J."/>
            <person name="Kronmiller B."/>
            <person name="Shen D."/>
            <person name="Strem M.D."/>
            <person name="Melnick R.L."/>
            <person name="Guiltinan M.J."/>
            <person name="Tyler B.M."/>
            <person name="Meinhardt L.W."/>
            <person name="Bailey B.A."/>
        </authorList>
    </citation>
    <scope>NUCLEOTIDE SEQUENCE [LARGE SCALE GENOMIC DNA]</scope>
    <source>
        <strain evidence="3">zdho120</strain>
    </source>
</reference>
<feature type="domain" description="ZSWIM1/3 RNaseH-like" evidence="1">
    <location>
        <begin position="35"/>
        <end position="64"/>
    </location>
</feature>
<dbReference type="InterPro" id="IPR048324">
    <property type="entry name" value="ZSWIM1-3_RNaseH-like"/>
</dbReference>
<dbReference type="Pfam" id="PF21056">
    <property type="entry name" value="ZSWIM1-3_RNaseH-like"/>
    <property type="match status" value="1"/>
</dbReference>
<gene>
    <name evidence="2" type="ORF">PHMEG_00024691</name>
</gene>
<evidence type="ECO:0000313" key="3">
    <source>
        <dbReference type="Proteomes" id="UP000198211"/>
    </source>
</evidence>
<sequence length="64" mass="7464">MIQEVRNTFRAGRTDVERAIAVLDEFMENLQEMPLILVDATHDTNVNRYKLFSFAVHDVIERGQ</sequence>
<dbReference type="AlphaFoldDB" id="A0A225VF46"/>
<evidence type="ECO:0000259" key="1">
    <source>
        <dbReference type="Pfam" id="PF21056"/>
    </source>
</evidence>
<organism evidence="2 3">
    <name type="scientific">Phytophthora megakarya</name>
    <dbReference type="NCBI Taxonomy" id="4795"/>
    <lineage>
        <taxon>Eukaryota</taxon>
        <taxon>Sar</taxon>
        <taxon>Stramenopiles</taxon>
        <taxon>Oomycota</taxon>
        <taxon>Peronosporomycetes</taxon>
        <taxon>Peronosporales</taxon>
        <taxon>Peronosporaceae</taxon>
        <taxon>Phytophthora</taxon>
    </lineage>
</organism>
<accession>A0A225VF46</accession>
<evidence type="ECO:0000313" key="2">
    <source>
        <dbReference type="EMBL" id="OWZ03559.1"/>
    </source>
</evidence>
<dbReference type="OrthoDB" id="121514at2759"/>
<name>A0A225VF46_9STRA</name>